<reference evidence="9" key="1">
    <citation type="journal article" date="2020" name="mSystems">
        <title>Genome- and Community-Level Interaction Insights into Carbon Utilization and Element Cycling Functions of Hydrothermarchaeota in Hydrothermal Sediment.</title>
        <authorList>
            <person name="Zhou Z."/>
            <person name="Liu Y."/>
            <person name="Xu W."/>
            <person name="Pan J."/>
            <person name="Luo Z.H."/>
            <person name="Li M."/>
        </authorList>
    </citation>
    <scope>NUCLEOTIDE SEQUENCE [LARGE SCALE GENOMIC DNA]</scope>
    <source>
        <strain evidence="9">HyVt-493</strain>
    </source>
</reference>
<dbReference type="GO" id="GO:0003910">
    <property type="term" value="F:DNA ligase (ATP) activity"/>
    <property type="evidence" value="ECO:0007669"/>
    <property type="project" value="UniProtKB-EC"/>
</dbReference>
<evidence type="ECO:0000256" key="3">
    <source>
        <dbReference type="ARBA" id="ARBA00022705"/>
    </source>
</evidence>
<keyword evidence="5" id="KW-0234">DNA repair</keyword>
<dbReference type="Gene3D" id="3.30.470.30">
    <property type="entry name" value="DNA ligase/mRNA capping enzyme"/>
    <property type="match status" value="1"/>
</dbReference>
<dbReference type="InterPro" id="IPR012310">
    <property type="entry name" value="DNA_ligase_ATP-dep_cent"/>
</dbReference>
<evidence type="ECO:0000256" key="4">
    <source>
        <dbReference type="ARBA" id="ARBA00022763"/>
    </source>
</evidence>
<dbReference type="InterPro" id="IPR029319">
    <property type="entry name" value="DNA_ligase_OB"/>
</dbReference>
<keyword evidence="7" id="KW-0732">Signal</keyword>
<dbReference type="EMBL" id="DRMS01000436">
    <property type="protein sequence ID" value="HFC93438.1"/>
    <property type="molecule type" value="Genomic_DNA"/>
</dbReference>
<dbReference type="InterPro" id="IPR012340">
    <property type="entry name" value="NA-bd_OB-fold"/>
</dbReference>
<dbReference type="CDD" id="cd08041">
    <property type="entry name" value="OBF_kDNA_ligase_like"/>
    <property type="match status" value="1"/>
</dbReference>
<dbReference type="AlphaFoldDB" id="A0A7V2T4J4"/>
<dbReference type="Pfam" id="PF14743">
    <property type="entry name" value="DNA_ligase_OB_2"/>
    <property type="match status" value="1"/>
</dbReference>
<dbReference type="InterPro" id="IPR050326">
    <property type="entry name" value="NAD_dep_DNA_ligaseB"/>
</dbReference>
<protein>
    <submittedName>
        <fullName evidence="9">DNA ligase</fullName>
    </submittedName>
</protein>
<name>A0A7V2T4J4_LEUMU</name>
<keyword evidence="4" id="KW-0227">DNA damage</keyword>
<dbReference type="SUPFAM" id="SSF56091">
    <property type="entry name" value="DNA ligase/mRNA capping enzyme, catalytic domain"/>
    <property type="match status" value="1"/>
</dbReference>
<dbReference type="GO" id="GO:0006260">
    <property type="term" value="P:DNA replication"/>
    <property type="evidence" value="ECO:0007669"/>
    <property type="project" value="UniProtKB-KW"/>
</dbReference>
<dbReference type="Proteomes" id="UP000885750">
    <property type="component" value="Unassembled WGS sequence"/>
</dbReference>
<evidence type="ECO:0000256" key="1">
    <source>
        <dbReference type="ARBA" id="ARBA00001968"/>
    </source>
</evidence>
<feature type="signal peptide" evidence="7">
    <location>
        <begin position="1"/>
        <end position="27"/>
    </location>
</feature>
<keyword evidence="2 9" id="KW-0436">Ligase</keyword>
<dbReference type="NCBIfam" id="NF006592">
    <property type="entry name" value="PRK09125.1"/>
    <property type="match status" value="1"/>
</dbReference>
<comment type="catalytic activity">
    <reaction evidence="6">
        <text>ATP + (deoxyribonucleotide)n-3'-hydroxyl + 5'-phospho-(deoxyribonucleotide)m = (deoxyribonucleotide)n+m + AMP + diphosphate.</text>
        <dbReference type="EC" id="6.5.1.1"/>
    </reaction>
</comment>
<organism evidence="9">
    <name type="scientific">Leucothrix mucor</name>
    <dbReference type="NCBI Taxonomy" id="45248"/>
    <lineage>
        <taxon>Bacteria</taxon>
        <taxon>Pseudomonadati</taxon>
        <taxon>Pseudomonadota</taxon>
        <taxon>Gammaproteobacteria</taxon>
        <taxon>Thiotrichales</taxon>
        <taxon>Thiotrichaceae</taxon>
        <taxon>Leucothrix</taxon>
    </lineage>
</organism>
<evidence type="ECO:0000256" key="2">
    <source>
        <dbReference type="ARBA" id="ARBA00022598"/>
    </source>
</evidence>
<dbReference type="GO" id="GO:0006310">
    <property type="term" value="P:DNA recombination"/>
    <property type="evidence" value="ECO:0007669"/>
    <property type="project" value="InterPro"/>
</dbReference>
<evidence type="ECO:0000259" key="8">
    <source>
        <dbReference type="PROSITE" id="PS50160"/>
    </source>
</evidence>
<gene>
    <name evidence="9" type="ORF">ENJ51_11575</name>
</gene>
<comment type="caution">
    <text evidence="9">The sequence shown here is derived from an EMBL/GenBank/DDBJ whole genome shotgun (WGS) entry which is preliminary data.</text>
</comment>
<evidence type="ECO:0000256" key="7">
    <source>
        <dbReference type="SAM" id="SignalP"/>
    </source>
</evidence>
<evidence type="ECO:0000313" key="9">
    <source>
        <dbReference type="EMBL" id="HFC93438.1"/>
    </source>
</evidence>
<dbReference type="Pfam" id="PF01068">
    <property type="entry name" value="DNA_ligase_A_M"/>
    <property type="match status" value="1"/>
</dbReference>
<dbReference type="CDD" id="cd07896">
    <property type="entry name" value="Adenylation_kDNA_ligase_like"/>
    <property type="match status" value="1"/>
</dbReference>
<proteinExistence type="predicted"/>
<accession>A0A7V2T4J4</accession>
<comment type="cofactor">
    <cofactor evidence="1">
        <name>a divalent metal cation</name>
        <dbReference type="ChEBI" id="CHEBI:60240"/>
    </cofactor>
</comment>
<dbReference type="Gene3D" id="3.30.1490.70">
    <property type="match status" value="1"/>
</dbReference>
<evidence type="ECO:0000256" key="6">
    <source>
        <dbReference type="ARBA" id="ARBA00034003"/>
    </source>
</evidence>
<sequence length="285" mass="32656">MNIKNKLAILFLSHSLSLFLFASIATAKTVPELLLAKTYHKSIDIKDYLVSEKLDGVRAYWDGKQLISRQGNRFNAPAWFIKDFPQQALDGELWIARNSFQKIVSTVRKNNPIDKEWRQISYQLFELPHAKGSFQQRVQALQILVETLAIPHLKVIKQYRLENTEALTEKLDAVVAQGAEGLMLHRADALYKSGRSNVLLKVKKYQDAEARVIQHLSGKGKFSDLMGSMLVEDRTGRRFKIGSGFTLQQRKKPPVLGTIITYKYFGRTKKGLPRFASFLRVREEF</sequence>
<dbReference type="PROSITE" id="PS50160">
    <property type="entry name" value="DNA_LIGASE_A3"/>
    <property type="match status" value="1"/>
</dbReference>
<feature type="chain" id="PRO_5030526152" evidence="7">
    <location>
        <begin position="28"/>
        <end position="285"/>
    </location>
</feature>
<keyword evidence="3" id="KW-0235">DNA replication</keyword>
<dbReference type="PANTHER" id="PTHR47810">
    <property type="entry name" value="DNA LIGASE"/>
    <property type="match status" value="1"/>
</dbReference>
<dbReference type="GO" id="GO:0006281">
    <property type="term" value="P:DNA repair"/>
    <property type="evidence" value="ECO:0007669"/>
    <property type="project" value="UniProtKB-KW"/>
</dbReference>
<dbReference type="PANTHER" id="PTHR47810:SF1">
    <property type="entry name" value="DNA LIGASE B"/>
    <property type="match status" value="1"/>
</dbReference>
<evidence type="ECO:0000256" key="5">
    <source>
        <dbReference type="ARBA" id="ARBA00023204"/>
    </source>
</evidence>
<dbReference type="SUPFAM" id="SSF50249">
    <property type="entry name" value="Nucleic acid-binding proteins"/>
    <property type="match status" value="1"/>
</dbReference>
<feature type="domain" description="ATP-dependent DNA ligase family profile" evidence="8">
    <location>
        <begin position="134"/>
        <end position="204"/>
    </location>
</feature>
<dbReference type="Gene3D" id="2.40.50.140">
    <property type="entry name" value="Nucleic acid-binding proteins"/>
    <property type="match status" value="1"/>
</dbReference>
<dbReference type="GO" id="GO:0005524">
    <property type="term" value="F:ATP binding"/>
    <property type="evidence" value="ECO:0007669"/>
    <property type="project" value="InterPro"/>
</dbReference>